<feature type="region of interest" description="Disordered" evidence="1">
    <location>
        <begin position="17"/>
        <end position="49"/>
    </location>
</feature>
<comment type="caution">
    <text evidence="2">The sequence shown here is derived from an EMBL/GenBank/DDBJ whole genome shotgun (WGS) entry which is preliminary data.</text>
</comment>
<evidence type="ECO:0000256" key="1">
    <source>
        <dbReference type="SAM" id="MobiDB-lite"/>
    </source>
</evidence>
<evidence type="ECO:0000313" key="3">
    <source>
        <dbReference type="Proteomes" id="UP000314294"/>
    </source>
</evidence>
<dbReference type="Proteomes" id="UP000314294">
    <property type="component" value="Unassembled WGS sequence"/>
</dbReference>
<organism evidence="2 3">
    <name type="scientific">Liparis tanakae</name>
    <name type="common">Tanaka's snailfish</name>
    <dbReference type="NCBI Taxonomy" id="230148"/>
    <lineage>
        <taxon>Eukaryota</taxon>
        <taxon>Metazoa</taxon>
        <taxon>Chordata</taxon>
        <taxon>Craniata</taxon>
        <taxon>Vertebrata</taxon>
        <taxon>Euteleostomi</taxon>
        <taxon>Actinopterygii</taxon>
        <taxon>Neopterygii</taxon>
        <taxon>Teleostei</taxon>
        <taxon>Neoteleostei</taxon>
        <taxon>Acanthomorphata</taxon>
        <taxon>Eupercaria</taxon>
        <taxon>Perciformes</taxon>
        <taxon>Cottioidei</taxon>
        <taxon>Cottales</taxon>
        <taxon>Liparidae</taxon>
        <taxon>Liparis</taxon>
    </lineage>
</organism>
<dbReference type="AlphaFoldDB" id="A0A4Z2H373"/>
<keyword evidence="3" id="KW-1185">Reference proteome</keyword>
<accession>A0A4Z2H373</accession>
<dbReference type="EMBL" id="SRLO01000338">
    <property type="protein sequence ID" value="TNN60219.1"/>
    <property type="molecule type" value="Genomic_DNA"/>
</dbReference>
<evidence type="ECO:0000313" key="2">
    <source>
        <dbReference type="EMBL" id="TNN60219.1"/>
    </source>
</evidence>
<protein>
    <submittedName>
        <fullName evidence="2">Uncharacterized protein</fullName>
    </submittedName>
</protein>
<gene>
    <name evidence="2" type="ORF">EYF80_029554</name>
</gene>
<name>A0A4Z2H373_9TELE</name>
<proteinExistence type="predicted"/>
<sequence>MLLLPSPQVGHIVVTPGRKVERSQQQPHRSNKQPFVQQLVHPPPPVAPPPPLCLVPSSICRISSSLRSAQTTDGSISQSVQLSVSAETESSFCSRLLLISTTKDSRPPQTLLVGLPLFSPQTDA</sequence>
<reference evidence="2 3" key="1">
    <citation type="submission" date="2019-03" db="EMBL/GenBank/DDBJ databases">
        <title>First draft genome of Liparis tanakae, snailfish: a comprehensive survey of snailfish specific genes.</title>
        <authorList>
            <person name="Kim W."/>
            <person name="Song I."/>
            <person name="Jeong J.-H."/>
            <person name="Kim D."/>
            <person name="Kim S."/>
            <person name="Ryu S."/>
            <person name="Song J.Y."/>
            <person name="Lee S.K."/>
        </authorList>
    </citation>
    <scope>NUCLEOTIDE SEQUENCE [LARGE SCALE GENOMIC DNA]</scope>
    <source>
        <tissue evidence="2">Muscle</tissue>
    </source>
</reference>